<comment type="caution">
    <text evidence="1">The sequence shown here is derived from an EMBL/GenBank/DDBJ whole genome shotgun (WGS) entry which is preliminary data.</text>
</comment>
<dbReference type="EMBL" id="CAJHJT010000012">
    <property type="protein sequence ID" value="CAD6999139.1"/>
    <property type="molecule type" value="Genomic_DNA"/>
</dbReference>
<dbReference type="Proteomes" id="UP000606786">
    <property type="component" value="Unassembled WGS sequence"/>
</dbReference>
<evidence type="ECO:0000313" key="2">
    <source>
        <dbReference type="Proteomes" id="UP000606786"/>
    </source>
</evidence>
<name>A0A811UJF8_CERCA</name>
<reference evidence="1" key="1">
    <citation type="submission" date="2020-11" db="EMBL/GenBank/DDBJ databases">
        <authorList>
            <person name="Whitehead M."/>
        </authorList>
    </citation>
    <scope>NUCLEOTIDE SEQUENCE</scope>
    <source>
        <strain evidence="1">EGII</strain>
    </source>
</reference>
<dbReference type="AlphaFoldDB" id="A0A811UJF8"/>
<organism evidence="1 2">
    <name type="scientific">Ceratitis capitata</name>
    <name type="common">Mediterranean fruit fly</name>
    <name type="synonym">Tephritis capitata</name>
    <dbReference type="NCBI Taxonomy" id="7213"/>
    <lineage>
        <taxon>Eukaryota</taxon>
        <taxon>Metazoa</taxon>
        <taxon>Ecdysozoa</taxon>
        <taxon>Arthropoda</taxon>
        <taxon>Hexapoda</taxon>
        <taxon>Insecta</taxon>
        <taxon>Pterygota</taxon>
        <taxon>Neoptera</taxon>
        <taxon>Endopterygota</taxon>
        <taxon>Diptera</taxon>
        <taxon>Brachycera</taxon>
        <taxon>Muscomorpha</taxon>
        <taxon>Tephritoidea</taxon>
        <taxon>Tephritidae</taxon>
        <taxon>Ceratitis</taxon>
        <taxon>Ceratitis</taxon>
    </lineage>
</organism>
<gene>
    <name evidence="1" type="ORF">CCAP1982_LOCUS7682</name>
</gene>
<evidence type="ECO:0000313" key="1">
    <source>
        <dbReference type="EMBL" id="CAD6999139.1"/>
    </source>
</evidence>
<sequence length="87" mass="9479">MMKQKKVIAGSCNGISASRHLGIGISISRICREIRFGARAVSKVDYNISPSLPREVRNSNDVDKATVISIYTVASKVDSRVNVTRSV</sequence>
<keyword evidence="2" id="KW-1185">Reference proteome</keyword>
<protein>
    <submittedName>
        <fullName evidence="1">(Mediterranean fruit fly) hypothetical protein</fullName>
    </submittedName>
</protein>
<proteinExistence type="predicted"/>
<accession>A0A811UJF8</accession>